<organism evidence="6 7">
    <name type="scientific">Halobacteriovorax marinus</name>
    <dbReference type="NCBI Taxonomy" id="97084"/>
    <lineage>
        <taxon>Bacteria</taxon>
        <taxon>Pseudomonadati</taxon>
        <taxon>Bdellovibrionota</taxon>
        <taxon>Bacteriovoracia</taxon>
        <taxon>Bacteriovoracales</taxon>
        <taxon>Halobacteriovoraceae</taxon>
        <taxon>Halobacteriovorax</taxon>
    </lineage>
</organism>
<keyword evidence="2" id="KW-0479">Metal-binding</keyword>
<evidence type="ECO:0000256" key="4">
    <source>
        <dbReference type="ARBA" id="ARBA00023239"/>
    </source>
</evidence>
<comment type="similarity">
    <text evidence="1">Belongs to the Gfa family.</text>
</comment>
<feature type="domain" description="CENP-V/GFA" evidence="5">
    <location>
        <begin position="4"/>
        <end position="117"/>
    </location>
</feature>
<dbReference type="InterPro" id="IPR011057">
    <property type="entry name" value="Mss4-like_sf"/>
</dbReference>
<dbReference type="PANTHER" id="PTHR33337">
    <property type="entry name" value="GFA DOMAIN-CONTAINING PROTEIN"/>
    <property type="match status" value="1"/>
</dbReference>
<evidence type="ECO:0000256" key="1">
    <source>
        <dbReference type="ARBA" id="ARBA00005495"/>
    </source>
</evidence>
<dbReference type="PANTHER" id="PTHR33337:SF40">
    <property type="entry name" value="CENP-V_GFA DOMAIN-CONTAINING PROTEIN-RELATED"/>
    <property type="match status" value="1"/>
</dbReference>
<dbReference type="GO" id="GO:0016846">
    <property type="term" value="F:carbon-sulfur lyase activity"/>
    <property type="evidence" value="ECO:0007669"/>
    <property type="project" value="InterPro"/>
</dbReference>
<dbReference type="Pfam" id="PF04828">
    <property type="entry name" value="GFA"/>
    <property type="match status" value="1"/>
</dbReference>
<comment type="caution">
    <text evidence="6">The sequence shown here is derived from an EMBL/GenBank/DDBJ whole genome shotgun (WGS) entry which is preliminary data.</text>
</comment>
<proteinExistence type="inferred from homology"/>
<dbReference type="PROSITE" id="PS51891">
    <property type="entry name" value="CENP_V_GFA"/>
    <property type="match status" value="1"/>
</dbReference>
<keyword evidence="3" id="KW-0862">Zinc</keyword>
<dbReference type="SUPFAM" id="SSF51316">
    <property type="entry name" value="Mss4-like"/>
    <property type="match status" value="1"/>
</dbReference>
<keyword evidence="4" id="KW-0456">Lyase</keyword>
<accession>A0A1Y5FIH3</accession>
<evidence type="ECO:0000313" key="7">
    <source>
        <dbReference type="Proteomes" id="UP000196531"/>
    </source>
</evidence>
<name>A0A1Y5FIH3_9BACT</name>
<gene>
    <name evidence="6" type="ORF">A9Q84_01140</name>
</gene>
<evidence type="ECO:0000256" key="2">
    <source>
        <dbReference type="ARBA" id="ARBA00022723"/>
    </source>
</evidence>
<dbReference type="AlphaFoldDB" id="A0A1Y5FIH3"/>
<dbReference type="GO" id="GO:0046872">
    <property type="term" value="F:metal ion binding"/>
    <property type="evidence" value="ECO:0007669"/>
    <property type="project" value="UniProtKB-KW"/>
</dbReference>
<reference evidence="7" key="1">
    <citation type="journal article" date="2017" name="Proc. Natl. Acad. Sci. U.S.A.">
        <title>Simulation of Deepwater Horizon oil plume reveals substrate specialization within a complex community of hydrocarbon-degraders.</title>
        <authorList>
            <person name="Hu P."/>
            <person name="Dubinsky E.A."/>
            <person name="Probst A.J."/>
            <person name="Wang J."/>
            <person name="Sieber C.M.K."/>
            <person name="Tom L.M."/>
            <person name="Gardinali P."/>
            <person name="Banfield J.F."/>
            <person name="Atlas R.M."/>
            <person name="Andersen G.L."/>
        </authorList>
    </citation>
    <scope>NUCLEOTIDE SEQUENCE [LARGE SCALE GENOMIC DNA]</scope>
</reference>
<sequence length="135" mass="15673">MSEHMVTCLCKKVEFSFELEKKEFAACHCKMCRNWGGGPLMSILNTSNVSFVKDSSIKRYNSSNWAERGFCSECGTHLFYKFKGKELYHIPLGLLASDEGFKFDIQFFIDKSSDLYSFKEETKCLTEKEIFEMFS</sequence>
<evidence type="ECO:0000256" key="3">
    <source>
        <dbReference type="ARBA" id="ARBA00022833"/>
    </source>
</evidence>
<protein>
    <recommendedName>
        <fullName evidence="5">CENP-V/GFA domain-containing protein</fullName>
    </recommendedName>
</protein>
<evidence type="ECO:0000313" key="6">
    <source>
        <dbReference type="EMBL" id="OUR99657.1"/>
    </source>
</evidence>
<dbReference type="Proteomes" id="UP000196531">
    <property type="component" value="Unassembled WGS sequence"/>
</dbReference>
<dbReference type="EMBL" id="MAAO01000002">
    <property type="protein sequence ID" value="OUR99657.1"/>
    <property type="molecule type" value="Genomic_DNA"/>
</dbReference>
<dbReference type="InterPro" id="IPR006913">
    <property type="entry name" value="CENP-V/GFA"/>
</dbReference>
<dbReference type="Gene3D" id="3.90.1590.10">
    <property type="entry name" value="glutathione-dependent formaldehyde- activating enzyme (gfa)"/>
    <property type="match status" value="1"/>
</dbReference>
<evidence type="ECO:0000259" key="5">
    <source>
        <dbReference type="PROSITE" id="PS51891"/>
    </source>
</evidence>